<evidence type="ECO:0000313" key="1">
    <source>
        <dbReference type="EMBL" id="EKE72472.1"/>
    </source>
</evidence>
<accession>K2JCF3</accession>
<proteinExistence type="predicted"/>
<dbReference type="Proteomes" id="UP000006746">
    <property type="component" value="Unassembled WGS sequence"/>
</dbReference>
<dbReference type="EMBL" id="AMRL01000019">
    <property type="protein sequence ID" value="EKE72472.1"/>
    <property type="molecule type" value="Genomic_DNA"/>
</dbReference>
<comment type="caution">
    <text evidence="1">The sequence shown here is derived from an EMBL/GenBank/DDBJ whole genome shotgun (WGS) entry which is preliminary data.</text>
</comment>
<reference evidence="1 2" key="1">
    <citation type="journal article" date="2012" name="J. Bacteriol.">
        <title>Genome Sequence of Oceanibaculum indicum Type Strain P24.</title>
        <authorList>
            <person name="Lai Q."/>
            <person name="Shao Z."/>
        </authorList>
    </citation>
    <scope>NUCLEOTIDE SEQUENCE [LARGE SCALE GENOMIC DNA]</scope>
    <source>
        <strain evidence="1 2">P24</strain>
    </source>
</reference>
<keyword evidence="2" id="KW-1185">Reference proteome</keyword>
<name>K2JCF3_9PROT</name>
<evidence type="ECO:0000313" key="2">
    <source>
        <dbReference type="Proteomes" id="UP000006746"/>
    </source>
</evidence>
<sequence length="79" mass="8539">MPSISTIETVRDALAYDAQITAQCRGCGHRAEVPTTRLHEPRYSGGIAGLGHQLRCTRCGRKTGAVITITLPDGQSRIF</sequence>
<gene>
    <name evidence="1" type="ORF">P24_13733</name>
</gene>
<dbReference type="STRING" id="1207063.P24_13733"/>
<organism evidence="1 2">
    <name type="scientific">Oceanibaculum indicum P24</name>
    <dbReference type="NCBI Taxonomy" id="1207063"/>
    <lineage>
        <taxon>Bacteria</taxon>
        <taxon>Pseudomonadati</taxon>
        <taxon>Pseudomonadota</taxon>
        <taxon>Alphaproteobacteria</taxon>
        <taxon>Rhodospirillales</taxon>
        <taxon>Oceanibaculaceae</taxon>
        <taxon>Oceanibaculum</taxon>
    </lineage>
</organism>
<protein>
    <submittedName>
        <fullName evidence="1">Uncharacterized protein</fullName>
    </submittedName>
</protein>
<dbReference type="RefSeq" id="WP_008945351.1">
    <property type="nucleotide sequence ID" value="NZ_AMRL01000019.1"/>
</dbReference>
<dbReference type="AlphaFoldDB" id="K2JCF3"/>